<dbReference type="PANTHER" id="PTHR36812:SF9">
    <property type="entry name" value="MYB-LIKE PROTEIN X ISOFORM X1"/>
    <property type="match status" value="1"/>
</dbReference>
<dbReference type="EMBL" id="JAPFQN010000001">
    <property type="protein sequence ID" value="MCX2742376.1"/>
    <property type="molecule type" value="Genomic_DNA"/>
</dbReference>
<dbReference type="InterPro" id="IPR026835">
    <property type="entry name" value="YqcG_C"/>
</dbReference>
<feature type="compositionally biased region" description="Basic and acidic residues" evidence="1">
    <location>
        <begin position="272"/>
        <end position="296"/>
    </location>
</feature>
<evidence type="ECO:0000256" key="2">
    <source>
        <dbReference type="SAM" id="Phobius"/>
    </source>
</evidence>
<feature type="compositionally biased region" description="Basic and acidic residues" evidence="1">
    <location>
        <begin position="420"/>
        <end position="457"/>
    </location>
</feature>
<gene>
    <name evidence="4" type="ORF">OO013_00790</name>
</gene>
<accession>A0ABT3RKM8</accession>
<feature type="compositionally biased region" description="Basic and acidic residues" evidence="1">
    <location>
        <begin position="466"/>
        <end position="485"/>
    </location>
</feature>
<keyword evidence="5" id="KW-1185">Reference proteome</keyword>
<feature type="compositionally biased region" description="Basic and acidic residues" evidence="1">
    <location>
        <begin position="357"/>
        <end position="403"/>
    </location>
</feature>
<evidence type="ECO:0000313" key="5">
    <source>
        <dbReference type="Proteomes" id="UP001209885"/>
    </source>
</evidence>
<protein>
    <submittedName>
        <fullName evidence="4">GH-E family nuclease</fullName>
    </submittedName>
</protein>
<keyword evidence="2" id="KW-0812">Transmembrane</keyword>
<feature type="compositionally biased region" description="Low complexity" evidence="1">
    <location>
        <begin position="924"/>
        <end position="937"/>
    </location>
</feature>
<evidence type="ECO:0000256" key="1">
    <source>
        <dbReference type="SAM" id="MobiDB-lite"/>
    </source>
</evidence>
<dbReference type="RefSeq" id="WP_266054614.1">
    <property type="nucleotide sequence ID" value="NZ_JAPFQN010000001.1"/>
</dbReference>
<feature type="region of interest" description="Disordered" evidence="1">
    <location>
        <begin position="336"/>
        <end position="581"/>
    </location>
</feature>
<sequence length="1420" mass="156360">MFEKEIAYVEPLSAVNNLKDKYRGNVSIENLSSSEKEALIDLIEKTSGMETRDISSLTTKEIIEILEPSAKDVSKGTLTKKVSEIKKRAGRRKPKFAFPSTDKPVENFKKRNPLNQSTDKLQKMQQITEIRKKKDLLLKPVKKYFNGLKRAEIASVKGFREKSKIRKQFEDFEKQLTNQKIEIGTTDFIKELNKNFPEIEWQQPEIDLSGLDNQLNILKNASPDKIAEDNKEENTLKEGEKPLKDNSEDNKKDSKKEDNKETSEKTVSADNGKNKKAEKENKQANKEALKSTKDKNQNIGKSPVSIPVGSGVKRSPLQLVKKPEVIANTLTEDLSEQHDKAVKSIPEIKTPTGLPEGDTKLPEISPVEKAEEKVKEVTTKEPVKKEVESKVEKAQSKAVEHLPQDISEFPESLPDLEVDLGPKPDVPLEGKADPENINNLKEDSSKEIKDRKERFKQFLEANRGIDLIKPKPDNEILKAKEKLQEESEELNTNIQEKVKDSIPEIDQGFAAEAEKSVGQKLQEEQNKLDSGKKDLESKKESARSDLDAKINEKALETEQKQKEAKAKAQSDADAKKKEWEKENEAVYKKYEADAAKADKQTSDKIQDKLTETDKQVSAKLSETQSKTDTAIAEADEKVESTKQEVEQDKSWWDKAADAVASVFDSLKSAINSIFDGLVKLVESIVEAAKAAVNGLIDAATKAITGFIKAFGDILKGIVSVVFAAFPSIAKKFNDLIDKAVDFAVKAVEKAAELLKKAVSMLLDAFAAAIKFYIEAYRVLVNAVLSVVEGLVIGLIKIYKGITNLGKAAIMSPDHFMGQMSVELLGQDVTQRLPNEREFAENAEGVAVDETIAQANMVREDKELLSKQSYEESDVVADQVITDLELDNALLAQIGMIPEGGTVEFGESDDKEHGMDAVKKDAVDTSETMAEASSSSTAPQAETPTTSEAQQAGPKVGPFNSPMERAAYLAGTMKDAVVKWFSDNKTKIILSLIGAIGGLILANILTGGAVMAAIPLLLQIVGAFFAVEGIYQMAKHFGSYLGQAWPGNLVQGATHLARGLAALTIELVFALIFGGKAALKGAKTAVKTVGKKGVKGAVKSGAKAAKSSVKKSFKETGEAVGKLGKTAKEGGQALVKNGKVAMKGVRKGMAKGAKTFDDLGKKLSKKLRFKKFRIRVQKRRFKLEGEVNPWVLLASGEVKHFDANDSRVKGKRVGSKVKLDKNSKTNWDKDKDGVLIGWQDTKVSKGKGIDDSQFTGSKYVQDLDADEAKAIDEFAELTNSGMTNELRGNRIRGGAKSERVSLRKEVRDEVYKNADSGMKDANGYTIYLDQKTFKPIPNYGTHYPKKTPLGHPHPKAGQPVPANLVGKPRADIGHVEGQSWKDRLSEHKANNLTREEIIEFENNPVLYGLEERSSNRSRKLD</sequence>
<organism evidence="4 5">
    <name type="scientific">Mangrovivirga halotolerans</name>
    <dbReference type="NCBI Taxonomy" id="2993936"/>
    <lineage>
        <taxon>Bacteria</taxon>
        <taxon>Pseudomonadati</taxon>
        <taxon>Bacteroidota</taxon>
        <taxon>Cytophagia</taxon>
        <taxon>Cytophagales</taxon>
        <taxon>Mangrovivirgaceae</taxon>
        <taxon>Mangrovivirga</taxon>
    </lineage>
</organism>
<reference evidence="4 5" key="1">
    <citation type="submission" date="2022-11" db="EMBL/GenBank/DDBJ databases">
        <title>The characterization of three novel Bacteroidetes species and genomic analysis of their roles in tidal elemental geochemical cycles.</title>
        <authorList>
            <person name="Ma K."/>
        </authorList>
    </citation>
    <scope>NUCLEOTIDE SEQUENCE [LARGE SCALE GENOMIC DNA]</scope>
    <source>
        <strain evidence="4 5">M17</strain>
    </source>
</reference>
<evidence type="ECO:0000313" key="4">
    <source>
        <dbReference type="EMBL" id="MCX2742376.1"/>
    </source>
</evidence>
<feature type="region of interest" description="Disordered" evidence="1">
    <location>
        <begin position="222"/>
        <end position="312"/>
    </location>
</feature>
<dbReference type="Pfam" id="PF14410">
    <property type="entry name" value="GH-E"/>
    <property type="match status" value="1"/>
</dbReference>
<feature type="transmembrane region" description="Helical" evidence="2">
    <location>
        <begin position="778"/>
        <end position="798"/>
    </location>
</feature>
<feature type="region of interest" description="Disordered" evidence="1">
    <location>
        <begin position="921"/>
        <end position="956"/>
    </location>
</feature>
<feature type="transmembrane region" description="Helical" evidence="2">
    <location>
        <begin position="987"/>
        <end position="1005"/>
    </location>
</feature>
<feature type="compositionally biased region" description="Basic and acidic residues" evidence="1">
    <location>
        <begin position="512"/>
        <end position="581"/>
    </location>
</feature>
<proteinExistence type="predicted"/>
<name>A0ABT3RKM8_9BACT</name>
<feature type="compositionally biased region" description="Basic and acidic residues" evidence="1">
    <location>
        <begin position="225"/>
        <end position="264"/>
    </location>
</feature>
<feature type="compositionally biased region" description="Polar residues" evidence="1">
    <location>
        <begin position="938"/>
        <end position="949"/>
    </location>
</feature>
<dbReference type="PANTHER" id="PTHR36812">
    <property type="entry name" value="NEUROFILAMENT TRIPLET M PROTEIN-LIKE PROTEIN"/>
    <property type="match status" value="1"/>
</dbReference>
<feature type="compositionally biased region" description="Basic and acidic residues" evidence="1">
    <location>
        <begin position="596"/>
        <end position="616"/>
    </location>
</feature>
<feature type="region of interest" description="Disordered" evidence="1">
    <location>
        <begin position="596"/>
        <end position="646"/>
    </location>
</feature>
<keyword evidence="2" id="KW-1133">Transmembrane helix</keyword>
<evidence type="ECO:0000259" key="3">
    <source>
        <dbReference type="Pfam" id="PF14410"/>
    </source>
</evidence>
<feature type="compositionally biased region" description="Basic and acidic residues" evidence="1">
    <location>
        <begin position="634"/>
        <end position="646"/>
    </location>
</feature>
<dbReference type="Proteomes" id="UP001209885">
    <property type="component" value="Unassembled WGS sequence"/>
</dbReference>
<feature type="compositionally biased region" description="Polar residues" evidence="1">
    <location>
        <begin position="618"/>
        <end position="628"/>
    </location>
</feature>
<feature type="domain" description="Toxin YqcG C-terminal" evidence="3">
    <location>
        <begin position="1362"/>
        <end position="1419"/>
    </location>
</feature>
<keyword evidence="2" id="KW-0472">Membrane</keyword>
<comment type="caution">
    <text evidence="4">The sequence shown here is derived from an EMBL/GenBank/DDBJ whole genome shotgun (WGS) entry which is preliminary data.</text>
</comment>